<dbReference type="GO" id="GO:0016874">
    <property type="term" value="F:ligase activity"/>
    <property type="evidence" value="ECO:0007669"/>
    <property type="project" value="UniProtKB-KW"/>
</dbReference>
<reference evidence="2" key="1">
    <citation type="submission" date="2020-06" db="EMBL/GenBank/DDBJ databases">
        <title>Characterization of fructooligosaccharide metabolism and fructooligosaccharide-degrading enzymes in human commensal butyrate producers.</title>
        <authorList>
            <person name="Tanno H."/>
            <person name="Fujii T."/>
            <person name="Hirano K."/>
            <person name="Maeno S."/>
            <person name="Tonozuka T."/>
            <person name="Sakamoto M."/>
            <person name="Ohkuma M."/>
            <person name="Tochio T."/>
            <person name="Endo A."/>
        </authorList>
    </citation>
    <scope>NUCLEOTIDE SEQUENCE</scope>
    <source>
        <strain evidence="2">JCM 17466</strain>
    </source>
</reference>
<accession>A0A916QB80</accession>
<dbReference type="InterPro" id="IPR007214">
    <property type="entry name" value="YbaK/aa-tRNA-synth-assoc-dom"/>
</dbReference>
<dbReference type="EMBL" id="BLYI01000042">
    <property type="protein sequence ID" value="GFO85443.1"/>
    <property type="molecule type" value="Genomic_DNA"/>
</dbReference>
<feature type="domain" description="YbaK/aminoacyl-tRNA synthetase-associated" evidence="1">
    <location>
        <begin position="26"/>
        <end position="140"/>
    </location>
</feature>
<dbReference type="SUPFAM" id="SSF55826">
    <property type="entry name" value="YbaK/ProRS associated domain"/>
    <property type="match status" value="1"/>
</dbReference>
<name>A0A916QB80_9FIRM</name>
<dbReference type="InterPro" id="IPR036754">
    <property type="entry name" value="YbaK/aa-tRNA-synt-asso_dom_sf"/>
</dbReference>
<dbReference type="AlphaFoldDB" id="A0A916QB80"/>
<evidence type="ECO:0000313" key="3">
    <source>
        <dbReference type="Proteomes" id="UP000613208"/>
    </source>
</evidence>
<protein>
    <submittedName>
        <fullName evidence="2">Proline--tRNA ligase</fullName>
    </submittedName>
</protein>
<dbReference type="Gene3D" id="3.90.960.10">
    <property type="entry name" value="YbaK/aminoacyl-tRNA synthetase-associated domain"/>
    <property type="match status" value="1"/>
</dbReference>
<dbReference type="GO" id="GO:0002161">
    <property type="term" value="F:aminoacyl-tRNA deacylase activity"/>
    <property type="evidence" value="ECO:0007669"/>
    <property type="project" value="InterPro"/>
</dbReference>
<organism evidence="2 3">
    <name type="scientific">Anaerostipes butyraticus</name>
    <dbReference type="NCBI Taxonomy" id="645466"/>
    <lineage>
        <taxon>Bacteria</taxon>
        <taxon>Bacillati</taxon>
        <taxon>Bacillota</taxon>
        <taxon>Clostridia</taxon>
        <taxon>Lachnospirales</taxon>
        <taxon>Lachnospiraceae</taxon>
        <taxon>Anaerostipes</taxon>
    </lineage>
</organism>
<dbReference type="CDD" id="cd04333">
    <property type="entry name" value="ProX_deacylase"/>
    <property type="match status" value="1"/>
</dbReference>
<dbReference type="PANTHER" id="PTHR30411">
    <property type="entry name" value="CYTOPLASMIC PROTEIN"/>
    <property type="match status" value="1"/>
</dbReference>
<proteinExistence type="predicted"/>
<keyword evidence="3" id="KW-1185">Reference proteome</keyword>
<sequence length="155" mass="17133">MSVKKVEEYLKQFHIEHKIQILDQSSATVELAAKAVGCEPARIAKTLSFYVGPQPILIVAAGDVKIDNKKYKQEFGTKAKMISFQDVEKVIGHAPGGVCPFAVNRGVKVYLDQSLKRFKTVFPAAGSGNSAIEMNMKELEQCSKAEKWIDVCKEV</sequence>
<dbReference type="Pfam" id="PF04073">
    <property type="entry name" value="tRNA_edit"/>
    <property type="match status" value="1"/>
</dbReference>
<dbReference type="PANTHER" id="PTHR30411:SF1">
    <property type="entry name" value="CYTOPLASMIC PROTEIN"/>
    <property type="match status" value="1"/>
</dbReference>
<dbReference type="Proteomes" id="UP000613208">
    <property type="component" value="Unassembled WGS sequence"/>
</dbReference>
<keyword evidence="2" id="KW-0436">Ligase</keyword>
<evidence type="ECO:0000313" key="2">
    <source>
        <dbReference type="EMBL" id="GFO85443.1"/>
    </source>
</evidence>
<gene>
    <name evidence="2" type="ORF">ANBU17_17900</name>
</gene>
<evidence type="ECO:0000259" key="1">
    <source>
        <dbReference type="Pfam" id="PF04073"/>
    </source>
</evidence>
<dbReference type="RefSeq" id="WP_201311155.1">
    <property type="nucleotide sequence ID" value="NZ_BLYI01000042.1"/>
</dbReference>
<comment type="caution">
    <text evidence="2">The sequence shown here is derived from an EMBL/GenBank/DDBJ whole genome shotgun (WGS) entry which is preliminary data.</text>
</comment>